<evidence type="ECO:0000313" key="2">
    <source>
        <dbReference type="EMBL" id="KAF2797157.1"/>
    </source>
</evidence>
<gene>
    <name evidence="2" type="ORF">K505DRAFT_358666</name>
</gene>
<evidence type="ECO:0000259" key="1">
    <source>
        <dbReference type="PROSITE" id="PS50181"/>
    </source>
</evidence>
<accession>A0A6A6XNL8</accession>
<dbReference type="EMBL" id="MU001813">
    <property type="protein sequence ID" value="KAF2797157.1"/>
    <property type="molecule type" value="Genomic_DNA"/>
</dbReference>
<dbReference type="OrthoDB" id="5279008at2759"/>
<organism evidence="2 3">
    <name type="scientific">Melanomma pulvis-pyrius CBS 109.77</name>
    <dbReference type="NCBI Taxonomy" id="1314802"/>
    <lineage>
        <taxon>Eukaryota</taxon>
        <taxon>Fungi</taxon>
        <taxon>Dikarya</taxon>
        <taxon>Ascomycota</taxon>
        <taxon>Pezizomycotina</taxon>
        <taxon>Dothideomycetes</taxon>
        <taxon>Pleosporomycetidae</taxon>
        <taxon>Pleosporales</taxon>
        <taxon>Melanommataceae</taxon>
        <taxon>Melanomma</taxon>
    </lineage>
</organism>
<evidence type="ECO:0000313" key="3">
    <source>
        <dbReference type="Proteomes" id="UP000799757"/>
    </source>
</evidence>
<protein>
    <recommendedName>
        <fullName evidence="1">F-box domain-containing protein</fullName>
    </recommendedName>
</protein>
<proteinExistence type="predicted"/>
<dbReference type="Proteomes" id="UP000799757">
    <property type="component" value="Unassembled WGS sequence"/>
</dbReference>
<feature type="domain" description="F-box" evidence="1">
    <location>
        <begin position="3"/>
        <end position="55"/>
    </location>
</feature>
<reference evidence="2" key="1">
    <citation type="journal article" date="2020" name="Stud. Mycol.">
        <title>101 Dothideomycetes genomes: a test case for predicting lifestyles and emergence of pathogens.</title>
        <authorList>
            <person name="Haridas S."/>
            <person name="Albert R."/>
            <person name="Binder M."/>
            <person name="Bloem J."/>
            <person name="Labutti K."/>
            <person name="Salamov A."/>
            <person name="Andreopoulos B."/>
            <person name="Baker S."/>
            <person name="Barry K."/>
            <person name="Bills G."/>
            <person name="Bluhm B."/>
            <person name="Cannon C."/>
            <person name="Castanera R."/>
            <person name="Culley D."/>
            <person name="Daum C."/>
            <person name="Ezra D."/>
            <person name="Gonzalez J."/>
            <person name="Henrissat B."/>
            <person name="Kuo A."/>
            <person name="Liang C."/>
            <person name="Lipzen A."/>
            <person name="Lutzoni F."/>
            <person name="Magnuson J."/>
            <person name="Mondo S."/>
            <person name="Nolan M."/>
            <person name="Ohm R."/>
            <person name="Pangilinan J."/>
            <person name="Park H.-J."/>
            <person name="Ramirez L."/>
            <person name="Alfaro M."/>
            <person name="Sun H."/>
            <person name="Tritt A."/>
            <person name="Yoshinaga Y."/>
            <person name="Zwiers L.-H."/>
            <person name="Turgeon B."/>
            <person name="Goodwin S."/>
            <person name="Spatafora J."/>
            <person name="Crous P."/>
            <person name="Grigoriev I."/>
        </authorList>
    </citation>
    <scope>NUCLEOTIDE SEQUENCE</scope>
    <source>
        <strain evidence="2">CBS 109.77</strain>
    </source>
</reference>
<dbReference type="PROSITE" id="PS50181">
    <property type="entry name" value="FBOX"/>
    <property type="match status" value="1"/>
</dbReference>
<dbReference type="InterPro" id="IPR001810">
    <property type="entry name" value="F-box_dom"/>
</dbReference>
<dbReference type="AlphaFoldDB" id="A0A6A6XNL8"/>
<sequence>MASSNFSKIPTEVVENWAQYLEASDLSSFRLACRQADAQTLHTVAQRFFSTWRTSLMASDLRKLEDISMNADLRKYVKNIHIEDDCERNDAELLVAAPLEVPWTGLPHVWPRDDAQIVNASEIGATSLRAMFMEKRFHPETIKIRDYRKGNATASPEPATTLARSILDGADLAVVSIRIHKESQSVIEATVRLSPQHQGQDVGFSLLSSAELCFASNDASYWSEQLFYHAPALEDLTLSFDKPWSAQHGSMFSVGKPNLQLIQLNLSMSTLPAHIVLTILANSKHNLTGVSFSLMKLSQGSTWRELLSSIGSDFPRLTSFNLKFLSEEESGAIKFQGLSKDRVDKEYGLGLEMFERGPQDNRRISWVRYKGPAASSVLKVVASTAVTW</sequence>
<keyword evidence="3" id="KW-1185">Reference proteome</keyword>
<name>A0A6A6XNL8_9PLEO</name>